<dbReference type="AlphaFoldDB" id="A0A540NKH6"/>
<name>A0A540NKH6_MALBA</name>
<proteinExistence type="predicted"/>
<dbReference type="Proteomes" id="UP000315295">
    <property type="component" value="Unassembled WGS sequence"/>
</dbReference>
<reference evidence="2 3" key="1">
    <citation type="journal article" date="2019" name="G3 (Bethesda)">
        <title>Sequencing of a Wild Apple (Malus baccata) Genome Unravels the Differences Between Cultivated and Wild Apple Species Regarding Disease Resistance and Cold Tolerance.</title>
        <authorList>
            <person name="Chen X."/>
        </authorList>
    </citation>
    <scope>NUCLEOTIDE SEQUENCE [LARGE SCALE GENOMIC DNA]</scope>
    <source>
        <strain evidence="3">cv. Shandingzi</strain>
        <tissue evidence="2">Leaves</tissue>
    </source>
</reference>
<feature type="region of interest" description="Disordered" evidence="1">
    <location>
        <begin position="1"/>
        <end position="32"/>
    </location>
</feature>
<sequence length="67" mass="7422">MIGMKEQRPPIVPSDALYQRHKEDSSRGWTRAPPRIFAQLAVATPPITTICSSNKSEPITDEDKGSN</sequence>
<protein>
    <submittedName>
        <fullName evidence="2">Uncharacterized protein</fullName>
    </submittedName>
</protein>
<gene>
    <name evidence="2" type="ORF">C1H46_002917</name>
</gene>
<organism evidence="2 3">
    <name type="scientific">Malus baccata</name>
    <name type="common">Siberian crab apple</name>
    <name type="synonym">Pyrus baccata</name>
    <dbReference type="NCBI Taxonomy" id="106549"/>
    <lineage>
        <taxon>Eukaryota</taxon>
        <taxon>Viridiplantae</taxon>
        <taxon>Streptophyta</taxon>
        <taxon>Embryophyta</taxon>
        <taxon>Tracheophyta</taxon>
        <taxon>Spermatophyta</taxon>
        <taxon>Magnoliopsida</taxon>
        <taxon>eudicotyledons</taxon>
        <taxon>Gunneridae</taxon>
        <taxon>Pentapetalae</taxon>
        <taxon>rosids</taxon>
        <taxon>fabids</taxon>
        <taxon>Rosales</taxon>
        <taxon>Rosaceae</taxon>
        <taxon>Amygdaloideae</taxon>
        <taxon>Maleae</taxon>
        <taxon>Malus</taxon>
    </lineage>
</organism>
<evidence type="ECO:0000313" key="3">
    <source>
        <dbReference type="Proteomes" id="UP000315295"/>
    </source>
</evidence>
<accession>A0A540NKH6</accession>
<evidence type="ECO:0000313" key="2">
    <source>
        <dbReference type="EMBL" id="TQE11542.1"/>
    </source>
</evidence>
<keyword evidence="3" id="KW-1185">Reference proteome</keyword>
<dbReference type="EMBL" id="VIEB01000029">
    <property type="protein sequence ID" value="TQE11542.1"/>
    <property type="molecule type" value="Genomic_DNA"/>
</dbReference>
<comment type="caution">
    <text evidence="2">The sequence shown here is derived from an EMBL/GenBank/DDBJ whole genome shotgun (WGS) entry which is preliminary data.</text>
</comment>
<evidence type="ECO:0000256" key="1">
    <source>
        <dbReference type="SAM" id="MobiDB-lite"/>
    </source>
</evidence>